<evidence type="ECO:0000259" key="11">
    <source>
        <dbReference type="PROSITE" id="PS51198"/>
    </source>
</evidence>
<dbReference type="InterPro" id="IPR014017">
    <property type="entry name" value="DNA_helicase_UvrD-like_C"/>
</dbReference>
<comment type="catalytic activity">
    <reaction evidence="7">
        <text>Couples ATP hydrolysis with the unwinding of duplex DNA by translocating in the 3'-5' direction.</text>
        <dbReference type="EC" id="5.6.2.4"/>
    </reaction>
</comment>
<dbReference type="PROSITE" id="PS51217">
    <property type="entry name" value="UVRD_HELICASE_CTER"/>
    <property type="match status" value="1"/>
</dbReference>
<dbReference type="PANTHER" id="PTHR11070">
    <property type="entry name" value="UVRD / RECB / PCRA DNA HELICASE FAMILY MEMBER"/>
    <property type="match status" value="1"/>
</dbReference>
<dbReference type="KEGG" id="lel:PVL30_002326"/>
<keyword evidence="14" id="KW-1185">Reference proteome</keyword>
<dbReference type="PANTHER" id="PTHR11070:SF46">
    <property type="entry name" value="ATP-DEPENDENT DNA HELICASE HMI1, MITOCHONDRIAL"/>
    <property type="match status" value="1"/>
</dbReference>
<keyword evidence="6" id="KW-0413">Isomerase</keyword>
<dbReference type="GO" id="GO:0003677">
    <property type="term" value="F:DNA binding"/>
    <property type="evidence" value="ECO:0007669"/>
    <property type="project" value="InterPro"/>
</dbReference>
<dbReference type="GO" id="GO:0016787">
    <property type="term" value="F:hydrolase activity"/>
    <property type="evidence" value="ECO:0007669"/>
    <property type="project" value="UniProtKB-UniRule"/>
</dbReference>
<dbReference type="eggNOG" id="KOG2108">
    <property type="taxonomic scope" value="Eukaryota"/>
</dbReference>
<evidence type="ECO:0000313" key="13">
    <source>
        <dbReference type="EMBL" id="EDK47048.1"/>
    </source>
</evidence>
<dbReference type="STRING" id="379508.A5E6J0"/>
<dbReference type="AlphaFoldDB" id="A5E6J0"/>
<dbReference type="Pfam" id="PF00580">
    <property type="entry name" value="UvrD-helicase"/>
    <property type="match status" value="1"/>
</dbReference>
<evidence type="ECO:0000256" key="5">
    <source>
        <dbReference type="ARBA" id="ARBA00022840"/>
    </source>
</evidence>
<feature type="domain" description="UvrD-like helicase C-terminal" evidence="12">
    <location>
        <begin position="252"/>
        <end position="524"/>
    </location>
</feature>
<dbReference type="InterPro" id="IPR027417">
    <property type="entry name" value="P-loop_NTPase"/>
</dbReference>
<dbReference type="EMBL" id="CH981532">
    <property type="protein sequence ID" value="EDK47048.1"/>
    <property type="molecule type" value="Genomic_DNA"/>
</dbReference>
<dbReference type="Pfam" id="PF13361">
    <property type="entry name" value="UvrD_C"/>
    <property type="match status" value="1"/>
</dbReference>
<name>A5E6J0_LODEL</name>
<organism evidence="13 14">
    <name type="scientific">Lodderomyces elongisporus (strain ATCC 11503 / CBS 2605 / JCM 1781 / NBRC 1676 / NRRL YB-4239)</name>
    <name type="common">Yeast</name>
    <name type="synonym">Saccharomyces elongisporus</name>
    <dbReference type="NCBI Taxonomy" id="379508"/>
    <lineage>
        <taxon>Eukaryota</taxon>
        <taxon>Fungi</taxon>
        <taxon>Dikarya</taxon>
        <taxon>Ascomycota</taxon>
        <taxon>Saccharomycotina</taxon>
        <taxon>Pichiomycetes</taxon>
        <taxon>Debaryomycetaceae</taxon>
        <taxon>Candida/Lodderomyces clade</taxon>
        <taxon>Lodderomyces</taxon>
    </lineage>
</organism>
<feature type="domain" description="UvrD-like helicase ATP-binding" evidence="11">
    <location>
        <begin position="4"/>
        <end position="270"/>
    </location>
</feature>
<sequence length="607" mass="68150">MKLTSAQLVAVNKGHAPGTVLSIQSGPGCGKSLCISKRIESLLAKGVKADEIIVLSLTNRAVNSLRNTIYNSFGSVANDLVIKTFHSFASMLLEDNGAEYHAGKPPYSVLDDASWRSFADFFNAKPKILEQATLEVKDGASLEAIAEKYAIPVKRFREIVDYMDQNGLVRYLGLISAAIELLDKSDGKLNTIANAKVLIIDEFQDMQPSLLPFITKIAKHGIPKHITLAGDKNQYIYEFLGSRPSITEEFIKQLGFPVDRVFLNESFRLTPEILESADAIIPTEIRSMKNAGVKTVGQGNICTDIVELIALSGGILKFSDFMILVRSNAEVDTISEMLTKEYGIKCNKYNGLGWANSDIHLFLDILHVLNKSYGSDFALLLMLKKFGMGKREVKKIFTNYKKWNKSSHNKLESFLKLTLEDARFQEFLNLLEQERLGLDTPITIMGSLARITKKWNFFAQDKDLQQNLTDFYSSLKIAHTNYLLDSRANSNSTFLEYFLRHYFDAEPILDHDAVNVSTVHKAKGLEFPVVFVPNNGRMKLGESRLKYVALTRAKNFLYIGGERGEKNLDTIQEYMKHVAVDLNRAIPSTKSFNAGKHLLNLYRKVLV</sequence>
<dbReference type="InterPro" id="IPR013986">
    <property type="entry name" value="DExx_box_DNA_helicase_dom_sf"/>
</dbReference>
<dbReference type="FunCoup" id="A5E6J0">
    <property type="interactions" value="11"/>
</dbReference>
<dbReference type="GO" id="GO:0043138">
    <property type="term" value="F:3'-5' DNA helicase activity"/>
    <property type="evidence" value="ECO:0007669"/>
    <property type="project" value="UniProtKB-EC"/>
</dbReference>
<dbReference type="OMA" id="ENGWRGL"/>
<dbReference type="EC" id="5.6.2.4" evidence="8"/>
<dbReference type="GeneID" id="5230672"/>
<dbReference type="InterPro" id="IPR014016">
    <property type="entry name" value="UvrD-like_ATP-bd"/>
</dbReference>
<dbReference type="SUPFAM" id="SSF52540">
    <property type="entry name" value="P-loop containing nucleoside triphosphate hydrolases"/>
    <property type="match status" value="1"/>
</dbReference>
<evidence type="ECO:0000259" key="12">
    <source>
        <dbReference type="PROSITE" id="PS51217"/>
    </source>
</evidence>
<evidence type="ECO:0000256" key="1">
    <source>
        <dbReference type="ARBA" id="ARBA00009922"/>
    </source>
</evidence>
<evidence type="ECO:0000256" key="9">
    <source>
        <dbReference type="ARBA" id="ARBA00048988"/>
    </source>
</evidence>
<dbReference type="InterPro" id="IPR000212">
    <property type="entry name" value="DNA_helicase_UvrD/REP"/>
</dbReference>
<evidence type="ECO:0000256" key="10">
    <source>
        <dbReference type="PROSITE-ProRule" id="PRU00560"/>
    </source>
</evidence>
<evidence type="ECO:0000256" key="6">
    <source>
        <dbReference type="ARBA" id="ARBA00023235"/>
    </source>
</evidence>
<dbReference type="Gene3D" id="1.10.10.160">
    <property type="match status" value="1"/>
</dbReference>
<dbReference type="Gene3D" id="3.40.50.300">
    <property type="entry name" value="P-loop containing nucleotide triphosphate hydrolases"/>
    <property type="match status" value="2"/>
</dbReference>
<dbReference type="Proteomes" id="UP000001996">
    <property type="component" value="Unassembled WGS sequence"/>
</dbReference>
<accession>A5E6J0</accession>
<reference evidence="13 14" key="1">
    <citation type="journal article" date="2009" name="Nature">
        <title>Evolution of pathogenicity and sexual reproduction in eight Candida genomes.</title>
        <authorList>
            <person name="Butler G."/>
            <person name="Rasmussen M.D."/>
            <person name="Lin M.F."/>
            <person name="Santos M.A."/>
            <person name="Sakthikumar S."/>
            <person name="Munro C.A."/>
            <person name="Rheinbay E."/>
            <person name="Grabherr M."/>
            <person name="Forche A."/>
            <person name="Reedy J.L."/>
            <person name="Agrafioti I."/>
            <person name="Arnaud M.B."/>
            <person name="Bates S."/>
            <person name="Brown A.J."/>
            <person name="Brunke S."/>
            <person name="Costanzo M.C."/>
            <person name="Fitzpatrick D.A."/>
            <person name="de Groot P.W."/>
            <person name="Harris D."/>
            <person name="Hoyer L.L."/>
            <person name="Hube B."/>
            <person name="Klis F.M."/>
            <person name="Kodira C."/>
            <person name="Lennard N."/>
            <person name="Logue M.E."/>
            <person name="Martin R."/>
            <person name="Neiman A.M."/>
            <person name="Nikolaou E."/>
            <person name="Quail M.A."/>
            <person name="Quinn J."/>
            <person name="Santos M.C."/>
            <person name="Schmitzberger F.F."/>
            <person name="Sherlock G."/>
            <person name="Shah P."/>
            <person name="Silverstein K.A."/>
            <person name="Skrzypek M.S."/>
            <person name="Soll D."/>
            <person name="Staggs R."/>
            <person name="Stansfield I."/>
            <person name="Stumpf M.P."/>
            <person name="Sudbery P.E."/>
            <person name="Srikantha T."/>
            <person name="Zeng Q."/>
            <person name="Berman J."/>
            <person name="Berriman M."/>
            <person name="Heitman J."/>
            <person name="Gow N.A."/>
            <person name="Lorenz M.C."/>
            <person name="Birren B.W."/>
            <person name="Kellis M."/>
            <person name="Cuomo C.A."/>
        </authorList>
    </citation>
    <scope>NUCLEOTIDE SEQUENCE [LARGE SCALE GENOMIC DNA]</scope>
    <source>
        <strain evidence="14">ATCC 11503 / BCRC 21390 / CBS 2605 / JCM 1781 / NBRC 1676 / NRRL YB-4239</strain>
    </source>
</reference>
<dbReference type="GO" id="GO:0005524">
    <property type="term" value="F:ATP binding"/>
    <property type="evidence" value="ECO:0007669"/>
    <property type="project" value="UniProtKB-UniRule"/>
</dbReference>
<evidence type="ECO:0000256" key="2">
    <source>
        <dbReference type="ARBA" id="ARBA00022741"/>
    </source>
</evidence>
<dbReference type="PROSITE" id="PS51198">
    <property type="entry name" value="UVRD_HELICASE_ATP_BIND"/>
    <property type="match status" value="1"/>
</dbReference>
<dbReference type="HOGENOM" id="CLU_004585_7_0_1"/>
<evidence type="ECO:0000256" key="7">
    <source>
        <dbReference type="ARBA" id="ARBA00034617"/>
    </source>
</evidence>
<proteinExistence type="inferred from homology"/>
<evidence type="ECO:0000256" key="4">
    <source>
        <dbReference type="ARBA" id="ARBA00022806"/>
    </source>
</evidence>
<keyword evidence="3 10" id="KW-0378">Hydrolase</keyword>
<comment type="similarity">
    <text evidence="1">Belongs to the helicase family. UvrD subfamily.</text>
</comment>
<protein>
    <recommendedName>
        <fullName evidence="8">DNA 3'-5' helicase</fullName>
        <ecNumber evidence="8">5.6.2.4</ecNumber>
    </recommendedName>
</protein>
<keyword evidence="5 10" id="KW-0067">ATP-binding</keyword>
<dbReference type="InParanoid" id="A5E6J0"/>
<evidence type="ECO:0000256" key="8">
    <source>
        <dbReference type="ARBA" id="ARBA00034808"/>
    </source>
</evidence>
<keyword evidence="2 10" id="KW-0547">Nucleotide-binding</keyword>
<comment type="catalytic activity">
    <reaction evidence="9">
        <text>ATP + H2O = ADP + phosphate + H(+)</text>
        <dbReference type="Rhea" id="RHEA:13065"/>
        <dbReference type="ChEBI" id="CHEBI:15377"/>
        <dbReference type="ChEBI" id="CHEBI:15378"/>
        <dbReference type="ChEBI" id="CHEBI:30616"/>
        <dbReference type="ChEBI" id="CHEBI:43474"/>
        <dbReference type="ChEBI" id="CHEBI:456216"/>
        <dbReference type="EC" id="5.6.2.4"/>
    </reaction>
</comment>
<keyword evidence="4 10" id="KW-0347">Helicase</keyword>
<dbReference type="Gene3D" id="1.10.486.10">
    <property type="entry name" value="PCRA, domain 4"/>
    <property type="match status" value="1"/>
</dbReference>
<evidence type="ECO:0000256" key="3">
    <source>
        <dbReference type="ARBA" id="ARBA00022801"/>
    </source>
</evidence>
<gene>
    <name evidence="13" type="ORF">LELG_05229</name>
</gene>
<evidence type="ECO:0000313" key="14">
    <source>
        <dbReference type="Proteomes" id="UP000001996"/>
    </source>
</evidence>
<dbReference type="GO" id="GO:0000725">
    <property type="term" value="P:recombinational repair"/>
    <property type="evidence" value="ECO:0007669"/>
    <property type="project" value="TreeGrafter"/>
</dbReference>
<feature type="binding site" evidence="10">
    <location>
        <begin position="25"/>
        <end position="32"/>
    </location>
    <ligand>
        <name>ATP</name>
        <dbReference type="ChEBI" id="CHEBI:30616"/>
    </ligand>
</feature>
<dbReference type="OrthoDB" id="1470711at2759"/>
<dbReference type="GO" id="GO:0005634">
    <property type="term" value="C:nucleus"/>
    <property type="evidence" value="ECO:0007669"/>
    <property type="project" value="TreeGrafter"/>
</dbReference>